<reference evidence="8" key="1">
    <citation type="submission" date="2020-10" db="EMBL/GenBank/DDBJ databases">
        <authorList>
            <person name="Gilroy R."/>
        </authorList>
    </citation>
    <scope>NUCLEOTIDE SEQUENCE</scope>
    <source>
        <strain evidence="8">ChiSjej4B22-8349</strain>
    </source>
</reference>
<keyword evidence="3 6" id="KW-0032">Aminotransferase</keyword>
<dbReference type="GO" id="GO:0030170">
    <property type="term" value="F:pyridoxal phosphate binding"/>
    <property type="evidence" value="ECO:0007669"/>
    <property type="project" value="InterPro"/>
</dbReference>
<comment type="caution">
    <text evidence="8">The sequence shown here is derived from an EMBL/GenBank/DDBJ whole genome shotgun (WGS) entry which is preliminary data.</text>
</comment>
<dbReference type="InterPro" id="IPR015421">
    <property type="entry name" value="PyrdxlP-dep_Trfase_major"/>
</dbReference>
<protein>
    <recommendedName>
        <fullName evidence="6">Aminotransferase</fullName>
        <ecNumber evidence="6">2.6.1.-</ecNumber>
    </recommendedName>
</protein>
<dbReference type="Gene3D" id="3.90.1150.10">
    <property type="entry name" value="Aspartate Aminotransferase, domain 1"/>
    <property type="match status" value="1"/>
</dbReference>
<evidence type="ECO:0000256" key="3">
    <source>
        <dbReference type="ARBA" id="ARBA00022576"/>
    </source>
</evidence>
<name>A0A9D1N6Y7_9FIRM</name>
<evidence type="ECO:0000256" key="2">
    <source>
        <dbReference type="ARBA" id="ARBA00007441"/>
    </source>
</evidence>
<dbReference type="Pfam" id="PF00155">
    <property type="entry name" value="Aminotran_1_2"/>
    <property type="match status" value="1"/>
</dbReference>
<feature type="domain" description="Aminotransferase class I/classII large" evidence="7">
    <location>
        <begin position="34"/>
        <end position="383"/>
    </location>
</feature>
<accession>A0A9D1N6Y7</accession>
<comment type="cofactor">
    <cofactor evidence="1 6">
        <name>pyridoxal 5'-phosphate</name>
        <dbReference type="ChEBI" id="CHEBI:597326"/>
    </cofactor>
</comment>
<proteinExistence type="inferred from homology"/>
<dbReference type="InterPro" id="IPR004839">
    <property type="entry name" value="Aminotransferase_I/II_large"/>
</dbReference>
<comment type="similarity">
    <text evidence="2 6">Belongs to the class-I pyridoxal-phosphate-dependent aminotransferase family.</text>
</comment>
<dbReference type="Proteomes" id="UP000824130">
    <property type="component" value="Unassembled WGS sequence"/>
</dbReference>
<reference evidence="8" key="2">
    <citation type="journal article" date="2021" name="PeerJ">
        <title>Extensive microbial diversity within the chicken gut microbiome revealed by metagenomics and culture.</title>
        <authorList>
            <person name="Gilroy R."/>
            <person name="Ravi A."/>
            <person name="Getino M."/>
            <person name="Pursley I."/>
            <person name="Horton D.L."/>
            <person name="Alikhan N.F."/>
            <person name="Baker D."/>
            <person name="Gharbi K."/>
            <person name="Hall N."/>
            <person name="Watson M."/>
            <person name="Adriaenssens E.M."/>
            <person name="Foster-Nyarko E."/>
            <person name="Jarju S."/>
            <person name="Secka A."/>
            <person name="Antonio M."/>
            <person name="Oren A."/>
            <person name="Chaudhuri R.R."/>
            <person name="La Ragione R."/>
            <person name="Hildebrand F."/>
            <person name="Pallen M.J."/>
        </authorList>
    </citation>
    <scope>NUCLEOTIDE SEQUENCE</scope>
    <source>
        <strain evidence="8">ChiSjej4B22-8349</strain>
    </source>
</reference>
<evidence type="ECO:0000259" key="7">
    <source>
        <dbReference type="Pfam" id="PF00155"/>
    </source>
</evidence>
<evidence type="ECO:0000313" key="9">
    <source>
        <dbReference type="Proteomes" id="UP000824130"/>
    </source>
</evidence>
<organism evidence="8 9">
    <name type="scientific">Candidatus Allocopromorpha excrementipullorum</name>
    <dbReference type="NCBI Taxonomy" id="2840743"/>
    <lineage>
        <taxon>Bacteria</taxon>
        <taxon>Bacillati</taxon>
        <taxon>Bacillota</taxon>
        <taxon>Clostridia</taxon>
        <taxon>Eubacteriales</taxon>
        <taxon>Eubacteriaceae</taxon>
        <taxon>Eubacteriaceae incertae sedis</taxon>
        <taxon>Candidatus Allocopromorpha</taxon>
    </lineage>
</organism>
<dbReference type="CDD" id="cd00609">
    <property type="entry name" value="AAT_like"/>
    <property type="match status" value="1"/>
</dbReference>
<dbReference type="InterPro" id="IPR050596">
    <property type="entry name" value="AspAT/PAT-like"/>
</dbReference>
<keyword evidence="4 6" id="KW-0808">Transferase</keyword>
<dbReference type="EC" id="2.6.1.-" evidence="6"/>
<dbReference type="EMBL" id="DVOB01000107">
    <property type="protein sequence ID" value="HIU96020.1"/>
    <property type="molecule type" value="Genomic_DNA"/>
</dbReference>
<keyword evidence="5" id="KW-0663">Pyridoxal phosphate</keyword>
<dbReference type="InterPro" id="IPR004838">
    <property type="entry name" value="NHTrfase_class1_PyrdxlP-BS"/>
</dbReference>
<evidence type="ECO:0000256" key="1">
    <source>
        <dbReference type="ARBA" id="ARBA00001933"/>
    </source>
</evidence>
<gene>
    <name evidence="8" type="ORF">IAD25_04825</name>
</gene>
<dbReference type="PROSITE" id="PS00105">
    <property type="entry name" value="AA_TRANSFER_CLASS_1"/>
    <property type="match status" value="1"/>
</dbReference>
<dbReference type="GO" id="GO:0006520">
    <property type="term" value="P:amino acid metabolic process"/>
    <property type="evidence" value="ECO:0007669"/>
    <property type="project" value="InterPro"/>
</dbReference>
<dbReference type="NCBIfam" id="NF005744">
    <property type="entry name" value="PRK07568.1"/>
    <property type="match status" value="1"/>
</dbReference>
<dbReference type="InterPro" id="IPR015422">
    <property type="entry name" value="PyrdxlP-dep_Trfase_small"/>
</dbReference>
<dbReference type="SUPFAM" id="SSF53383">
    <property type="entry name" value="PLP-dependent transferases"/>
    <property type="match status" value="1"/>
</dbReference>
<dbReference type="Gene3D" id="3.40.640.10">
    <property type="entry name" value="Type I PLP-dependent aspartate aminotransferase-like (Major domain)"/>
    <property type="match status" value="1"/>
</dbReference>
<dbReference type="GO" id="GO:0008483">
    <property type="term" value="F:transaminase activity"/>
    <property type="evidence" value="ECO:0007669"/>
    <property type="project" value="UniProtKB-KW"/>
</dbReference>
<evidence type="ECO:0000256" key="5">
    <source>
        <dbReference type="ARBA" id="ARBA00022898"/>
    </source>
</evidence>
<sequence>MNISERMLKIEHSPIRKFNKYALEAQERGIRIYRLNIGQPDIATPQCFMDAVKDFDDKVIAYSESGGEAVLQKAISKYFAGYGIDFKPDDIMVTNGGSEALSMIFTSILDPGDNVITAEPYYTNYNTFVTAAGGDIVPVTTRAEEGYKADPSFIEKAINDRTRAIICTNPGNPTGRVLSLEDVKTIAEIAKKYDLWMIADEVYREFVFDGNKVTSFGMLPEFSDRVIIVDSISKRFSACGARVGCIASKNPQIMDNVMKIAQGRLSCPTLDQIGAAALYGIDHSYYDEMKNEYESRRDAVYEELSKIPGIVCKKPGGSFYIMAKLPVDNVEDFLMFLLTEFDDNGETVMFSPAEGFYATPGLGKDEIRIAYVLNSDDMRRGAELIRLGMEKYNARR</sequence>
<dbReference type="PANTHER" id="PTHR46383">
    <property type="entry name" value="ASPARTATE AMINOTRANSFERASE"/>
    <property type="match status" value="1"/>
</dbReference>
<evidence type="ECO:0000256" key="6">
    <source>
        <dbReference type="RuleBase" id="RU000481"/>
    </source>
</evidence>
<dbReference type="AlphaFoldDB" id="A0A9D1N6Y7"/>
<dbReference type="InterPro" id="IPR015424">
    <property type="entry name" value="PyrdxlP-dep_Trfase"/>
</dbReference>
<dbReference type="PANTHER" id="PTHR46383:SF1">
    <property type="entry name" value="ASPARTATE AMINOTRANSFERASE"/>
    <property type="match status" value="1"/>
</dbReference>
<evidence type="ECO:0000313" key="8">
    <source>
        <dbReference type="EMBL" id="HIU96020.1"/>
    </source>
</evidence>
<evidence type="ECO:0000256" key="4">
    <source>
        <dbReference type="ARBA" id="ARBA00022679"/>
    </source>
</evidence>